<gene>
    <name evidence="2" type="ORF">DES45_101570</name>
</gene>
<organism evidence="2 3">
    <name type="scientific">Microvirga subterranea</name>
    <dbReference type="NCBI Taxonomy" id="186651"/>
    <lineage>
        <taxon>Bacteria</taxon>
        <taxon>Pseudomonadati</taxon>
        <taxon>Pseudomonadota</taxon>
        <taxon>Alphaproteobacteria</taxon>
        <taxon>Hyphomicrobiales</taxon>
        <taxon>Methylobacteriaceae</taxon>
        <taxon>Microvirga</taxon>
    </lineage>
</organism>
<dbReference type="AlphaFoldDB" id="A0A370HUW8"/>
<feature type="chain" id="PRO_5016910566" description="UrcA family protein" evidence="1">
    <location>
        <begin position="24"/>
        <end position="103"/>
    </location>
</feature>
<evidence type="ECO:0008006" key="4">
    <source>
        <dbReference type="Google" id="ProtNLM"/>
    </source>
</evidence>
<evidence type="ECO:0000313" key="3">
    <source>
        <dbReference type="Proteomes" id="UP000254925"/>
    </source>
</evidence>
<dbReference type="OrthoDB" id="8021415at2"/>
<feature type="signal peptide" evidence="1">
    <location>
        <begin position="1"/>
        <end position="23"/>
    </location>
</feature>
<proteinExistence type="predicted"/>
<keyword evidence="3" id="KW-1185">Reference proteome</keyword>
<sequence>MRKVLMILATAGLVTVGSGVANAQEFRVQIGDHGPGHHRVVRERWDRPVVERRVIERRVERPRTRTVCRTVVREHVRGNGVVVRRPTEVCRQVVAGGRRVYVD</sequence>
<name>A0A370HUW8_9HYPH</name>
<dbReference type="EMBL" id="QQBB01000001">
    <property type="protein sequence ID" value="RDI62302.1"/>
    <property type="molecule type" value="Genomic_DNA"/>
</dbReference>
<reference evidence="2 3" key="1">
    <citation type="submission" date="2018-07" db="EMBL/GenBank/DDBJ databases">
        <title>Genomic Encyclopedia of Type Strains, Phase IV (KMG-IV): sequencing the most valuable type-strain genomes for metagenomic binning, comparative biology and taxonomic classification.</title>
        <authorList>
            <person name="Goeker M."/>
        </authorList>
    </citation>
    <scope>NUCLEOTIDE SEQUENCE [LARGE SCALE GENOMIC DNA]</scope>
    <source>
        <strain evidence="2 3">DSM 14364</strain>
    </source>
</reference>
<accession>A0A370HUW8</accession>
<dbReference type="RefSeq" id="WP_147282334.1">
    <property type="nucleotide sequence ID" value="NZ_QQBB01000001.1"/>
</dbReference>
<protein>
    <recommendedName>
        <fullName evidence="4">UrcA family protein</fullName>
    </recommendedName>
</protein>
<evidence type="ECO:0000313" key="2">
    <source>
        <dbReference type="EMBL" id="RDI62302.1"/>
    </source>
</evidence>
<keyword evidence="1" id="KW-0732">Signal</keyword>
<comment type="caution">
    <text evidence="2">The sequence shown here is derived from an EMBL/GenBank/DDBJ whole genome shotgun (WGS) entry which is preliminary data.</text>
</comment>
<dbReference type="Proteomes" id="UP000254925">
    <property type="component" value="Unassembled WGS sequence"/>
</dbReference>
<evidence type="ECO:0000256" key="1">
    <source>
        <dbReference type="SAM" id="SignalP"/>
    </source>
</evidence>